<name>A0A2N1M9K8_9GLOM</name>
<dbReference type="AlphaFoldDB" id="A0A2N1M9K8"/>
<gene>
    <name evidence="2" type="ORF">RhiirC2_796513</name>
</gene>
<dbReference type="VEuPathDB" id="FungiDB:RhiirFUN_012839"/>
<sequence length="258" mass="31199">MEPTSTKMKKGVATSRMYYKEYYNFTLDTNRTQQQIKRWKRLNFPNFKSWRSLGQVQLFLINEHSHFYKKIQHAVERSSLHTKSNWEIENDKIIRKRIKNWKRRINMCNKKKKRLPTLPDNFTGNAFLYYFHTYNINLFAYKVRRRFDLSGVPEFKHGYLKAKRRYLNYQNNSRSRPPPIVEDKVVETNYHNQVTFFSDKLIMDFHRAHFASITPTPQQYPSTPESDLLQLIKDGDERPIRKPRKRRINLPPTPGHDQ</sequence>
<evidence type="ECO:0000313" key="3">
    <source>
        <dbReference type="Proteomes" id="UP000233469"/>
    </source>
</evidence>
<dbReference type="OrthoDB" id="10316239at2759"/>
<protein>
    <submittedName>
        <fullName evidence="2">Uncharacterized protein</fullName>
    </submittedName>
</protein>
<dbReference type="VEuPathDB" id="FungiDB:FUN_001728"/>
<evidence type="ECO:0000256" key="1">
    <source>
        <dbReference type="SAM" id="MobiDB-lite"/>
    </source>
</evidence>
<organism evidence="2 3">
    <name type="scientific">Rhizophagus irregularis</name>
    <dbReference type="NCBI Taxonomy" id="588596"/>
    <lineage>
        <taxon>Eukaryota</taxon>
        <taxon>Fungi</taxon>
        <taxon>Fungi incertae sedis</taxon>
        <taxon>Mucoromycota</taxon>
        <taxon>Glomeromycotina</taxon>
        <taxon>Glomeromycetes</taxon>
        <taxon>Glomerales</taxon>
        <taxon>Glomeraceae</taxon>
        <taxon>Rhizophagus</taxon>
    </lineage>
</organism>
<accession>A0A2N1M9K8</accession>
<proteinExistence type="predicted"/>
<comment type="caution">
    <text evidence="2">The sequence shown here is derived from an EMBL/GenBank/DDBJ whole genome shotgun (WGS) entry which is preliminary data.</text>
</comment>
<evidence type="ECO:0000313" key="2">
    <source>
        <dbReference type="EMBL" id="PKK58317.1"/>
    </source>
</evidence>
<dbReference type="VEuPathDB" id="FungiDB:RhiirA1_399544"/>
<dbReference type="Proteomes" id="UP000233469">
    <property type="component" value="Unassembled WGS sequence"/>
</dbReference>
<feature type="region of interest" description="Disordered" evidence="1">
    <location>
        <begin position="233"/>
        <end position="258"/>
    </location>
</feature>
<reference evidence="2 3" key="1">
    <citation type="submission" date="2016-04" db="EMBL/GenBank/DDBJ databases">
        <title>Genome analyses suggest a sexual origin of heterokaryosis in a supposedly ancient asexual fungus.</title>
        <authorList>
            <person name="Ropars J."/>
            <person name="Sedzielewska K."/>
            <person name="Noel J."/>
            <person name="Charron P."/>
            <person name="Farinelli L."/>
            <person name="Marton T."/>
            <person name="Kruger M."/>
            <person name="Pelin A."/>
            <person name="Brachmann A."/>
            <person name="Corradi N."/>
        </authorList>
    </citation>
    <scope>NUCLEOTIDE SEQUENCE [LARGE SCALE GENOMIC DNA]</scope>
    <source>
        <strain evidence="2 3">C2</strain>
    </source>
</reference>
<dbReference type="EMBL" id="LLXL01003681">
    <property type="protein sequence ID" value="PKK58317.1"/>
    <property type="molecule type" value="Genomic_DNA"/>
</dbReference>
<reference evidence="2 3" key="2">
    <citation type="submission" date="2017-10" db="EMBL/GenBank/DDBJ databases">
        <title>Extensive intraspecific genome diversity in a model arbuscular mycorrhizal fungus.</title>
        <authorList>
            <person name="Chen E.C.H."/>
            <person name="Morin E."/>
            <person name="Baudet D."/>
            <person name="Noel J."/>
            <person name="Ndikumana S."/>
            <person name="Charron P."/>
            <person name="St-Onge C."/>
            <person name="Giorgi J."/>
            <person name="Grigoriev I.V."/>
            <person name="Roux C."/>
            <person name="Martin F.M."/>
            <person name="Corradi N."/>
        </authorList>
    </citation>
    <scope>NUCLEOTIDE SEQUENCE [LARGE SCALE GENOMIC DNA]</scope>
    <source>
        <strain evidence="2 3">C2</strain>
    </source>
</reference>